<evidence type="ECO:0000256" key="1">
    <source>
        <dbReference type="SAM" id="MobiDB-lite"/>
    </source>
</evidence>
<sequence>MTEPDEHIEPDEQSADSDHHPARDKPAFACPHCGVVAQQKWAELVGRSAMGGPGGPVESGTTAGGHFLNLWKSSHCAVCQRPALWRAEVMVYPSASLGDRPHPDMPPEVRELYVEAASVAAVSLRAGAALARATVEKLIKQLDSGASSKDGLDIRIARLHDRVSPDLAQILNVVRFTGNKVLHGEDQPSELVVMALDDHTGPAVIGALLAAANDLVDELISRPKERKALFDKLSDGVKQDIAQKQARAQEEQS</sequence>
<name>A0A839XN15_9PSEU</name>
<reference evidence="3 4" key="1">
    <citation type="submission" date="2020-08" db="EMBL/GenBank/DDBJ databases">
        <title>Sequencing the genomes of 1000 actinobacteria strains.</title>
        <authorList>
            <person name="Klenk H.-P."/>
        </authorList>
    </citation>
    <scope>NUCLEOTIDE SEQUENCE [LARGE SCALE GENOMIC DNA]</scope>
    <source>
        <strain evidence="3 4">DSM 45267</strain>
    </source>
</reference>
<evidence type="ECO:0000313" key="3">
    <source>
        <dbReference type="EMBL" id="MBB3665252.1"/>
    </source>
</evidence>
<dbReference type="RefSeq" id="WP_183786476.1">
    <property type="nucleotide sequence ID" value="NZ_JACIBS010000003.1"/>
</dbReference>
<dbReference type="Proteomes" id="UP000564573">
    <property type="component" value="Unassembled WGS sequence"/>
</dbReference>
<keyword evidence="4" id="KW-1185">Reference proteome</keyword>
<dbReference type="InterPro" id="IPR025285">
    <property type="entry name" value="DUF4145"/>
</dbReference>
<evidence type="ECO:0000259" key="2">
    <source>
        <dbReference type="Pfam" id="PF13643"/>
    </source>
</evidence>
<evidence type="ECO:0000313" key="4">
    <source>
        <dbReference type="Proteomes" id="UP000564573"/>
    </source>
</evidence>
<feature type="region of interest" description="Disordered" evidence="1">
    <location>
        <begin position="1"/>
        <end position="24"/>
    </location>
</feature>
<feature type="domain" description="DUF4145" evidence="2">
    <location>
        <begin position="115"/>
        <end position="187"/>
    </location>
</feature>
<comment type="caution">
    <text evidence="3">The sequence shown here is derived from an EMBL/GenBank/DDBJ whole genome shotgun (WGS) entry which is preliminary data.</text>
</comment>
<accession>A0A839XN15</accession>
<organism evidence="3 4">
    <name type="scientific">Prauserella sediminis</name>
    <dbReference type="NCBI Taxonomy" id="577680"/>
    <lineage>
        <taxon>Bacteria</taxon>
        <taxon>Bacillati</taxon>
        <taxon>Actinomycetota</taxon>
        <taxon>Actinomycetes</taxon>
        <taxon>Pseudonocardiales</taxon>
        <taxon>Pseudonocardiaceae</taxon>
        <taxon>Prauserella</taxon>
        <taxon>Prauserella salsuginis group</taxon>
    </lineage>
</organism>
<dbReference type="AlphaFoldDB" id="A0A839XN15"/>
<protein>
    <recommendedName>
        <fullName evidence="2">DUF4145 domain-containing protein</fullName>
    </recommendedName>
</protein>
<gene>
    <name evidence="3" type="ORF">FB384_004205</name>
</gene>
<proteinExistence type="predicted"/>
<dbReference type="EMBL" id="JACIBS010000003">
    <property type="protein sequence ID" value="MBB3665252.1"/>
    <property type="molecule type" value="Genomic_DNA"/>
</dbReference>
<dbReference type="Pfam" id="PF13643">
    <property type="entry name" value="DUF4145"/>
    <property type="match status" value="1"/>
</dbReference>